<dbReference type="AlphaFoldDB" id="A0A6A5RH21"/>
<sequence length="63" mass="7197">MLILHWHPRGKNATADAYLDEIRNELDDLNNALKADAPEDWEDAEVATAISVVWTTPRRPLRT</sequence>
<gene>
    <name evidence="1" type="ORF">M421DRAFT_422761</name>
</gene>
<reference evidence="1" key="1">
    <citation type="journal article" date="2020" name="Stud. Mycol.">
        <title>101 Dothideomycetes genomes: a test case for predicting lifestyles and emergence of pathogens.</title>
        <authorList>
            <person name="Haridas S."/>
            <person name="Albert R."/>
            <person name="Binder M."/>
            <person name="Bloem J."/>
            <person name="Labutti K."/>
            <person name="Salamov A."/>
            <person name="Andreopoulos B."/>
            <person name="Baker S."/>
            <person name="Barry K."/>
            <person name="Bills G."/>
            <person name="Bluhm B."/>
            <person name="Cannon C."/>
            <person name="Castanera R."/>
            <person name="Culley D."/>
            <person name="Daum C."/>
            <person name="Ezra D."/>
            <person name="Gonzalez J."/>
            <person name="Henrissat B."/>
            <person name="Kuo A."/>
            <person name="Liang C."/>
            <person name="Lipzen A."/>
            <person name="Lutzoni F."/>
            <person name="Magnuson J."/>
            <person name="Mondo S."/>
            <person name="Nolan M."/>
            <person name="Ohm R."/>
            <person name="Pangilinan J."/>
            <person name="Park H.-J."/>
            <person name="Ramirez L."/>
            <person name="Alfaro M."/>
            <person name="Sun H."/>
            <person name="Tritt A."/>
            <person name="Yoshinaga Y."/>
            <person name="Zwiers L.-H."/>
            <person name="Turgeon B."/>
            <person name="Goodwin S."/>
            <person name="Spatafora J."/>
            <person name="Crous P."/>
            <person name="Grigoriev I."/>
        </authorList>
    </citation>
    <scope>NUCLEOTIDE SEQUENCE</scope>
    <source>
        <strain evidence="1">CBS 183.55</strain>
    </source>
</reference>
<evidence type="ECO:0000313" key="2">
    <source>
        <dbReference type="Proteomes" id="UP000800082"/>
    </source>
</evidence>
<accession>A0A6A5RH21</accession>
<organism evidence="1 2">
    <name type="scientific">Didymella exigua CBS 183.55</name>
    <dbReference type="NCBI Taxonomy" id="1150837"/>
    <lineage>
        <taxon>Eukaryota</taxon>
        <taxon>Fungi</taxon>
        <taxon>Dikarya</taxon>
        <taxon>Ascomycota</taxon>
        <taxon>Pezizomycotina</taxon>
        <taxon>Dothideomycetes</taxon>
        <taxon>Pleosporomycetidae</taxon>
        <taxon>Pleosporales</taxon>
        <taxon>Pleosporineae</taxon>
        <taxon>Didymellaceae</taxon>
        <taxon>Didymella</taxon>
    </lineage>
</organism>
<keyword evidence="2" id="KW-1185">Reference proteome</keyword>
<dbReference type="EMBL" id="ML978977">
    <property type="protein sequence ID" value="KAF1926428.1"/>
    <property type="molecule type" value="Genomic_DNA"/>
</dbReference>
<dbReference type="RefSeq" id="XP_033446680.1">
    <property type="nucleotide sequence ID" value="XM_033593273.1"/>
</dbReference>
<protein>
    <submittedName>
        <fullName evidence="1">Uncharacterized protein</fullName>
    </submittedName>
</protein>
<dbReference type="GeneID" id="54350941"/>
<evidence type="ECO:0000313" key="1">
    <source>
        <dbReference type="EMBL" id="KAF1926428.1"/>
    </source>
</evidence>
<name>A0A6A5RH21_9PLEO</name>
<proteinExistence type="predicted"/>
<dbReference type="Proteomes" id="UP000800082">
    <property type="component" value="Unassembled WGS sequence"/>
</dbReference>